<sequence length="275" mass="29660">MTLLFYGKDELRRYRKIMDSWRKTTVGFHVFGPPWHGSNFIRPCLGRRCTNAVLAVMRRSLLHPRATADDAAADHPLVSSLEALRCLVFSPAATAAAPAVVLPATVLQPFLDAVCSEDASAAVTSASLDALHEVMALMGLSRTGAALREVMDAVASCWFEAWAEAAAEEVVLMRILQALLACLRAPVLMRISVLCSEHGDSVGRRILVGMHMDGVGKELLQWALNQATRSGDRVVAVHNLPQIRLLLGAGLQEPARADSVAHRAGGAQGEVWPRG</sequence>
<dbReference type="EMBL" id="AP006069">
    <property type="protein sequence ID" value="BAD17783.1"/>
    <property type="molecule type" value="Genomic_DNA"/>
</dbReference>
<dbReference type="AlphaFoldDB" id="Q6YTF4"/>
<evidence type="ECO:0000313" key="2">
    <source>
        <dbReference type="Proteomes" id="UP000000763"/>
    </source>
</evidence>
<proteinExistence type="predicted"/>
<reference evidence="2" key="2">
    <citation type="journal article" date="2008" name="Nucleic Acids Res.">
        <title>The rice annotation project database (RAP-DB): 2008 update.</title>
        <authorList>
            <consortium name="The rice annotation project (RAP)"/>
        </authorList>
    </citation>
    <scope>GENOME REANNOTATION</scope>
    <source>
        <strain evidence="2">cv. Nipponbare</strain>
    </source>
</reference>
<evidence type="ECO:0000313" key="1">
    <source>
        <dbReference type="EMBL" id="BAD17783.1"/>
    </source>
</evidence>
<accession>Q6YTF4</accession>
<protein>
    <submittedName>
        <fullName evidence="1">Uncharacterized protein</fullName>
    </submittedName>
</protein>
<reference evidence="2" key="1">
    <citation type="journal article" date="2005" name="Nature">
        <title>The map-based sequence of the rice genome.</title>
        <authorList>
            <consortium name="International rice genome sequencing project (IRGSP)"/>
            <person name="Matsumoto T."/>
            <person name="Wu J."/>
            <person name="Kanamori H."/>
            <person name="Katayose Y."/>
            <person name="Fujisawa M."/>
            <person name="Namiki N."/>
            <person name="Mizuno H."/>
            <person name="Yamamoto K."/>
            <person name="Antonio B.A."/>
            <person name="Baba T."/>
            <person name="Sakata K."/>
            <person name="Nagamura Y."/>
            <person name="Aoki H."/>
            <person name="Arikawa K."/>
            <person name="Arita K."/>
            <person name="Bito T."/>
            <person name="Chiden Y."/>
            <person name="Fujitsuka N."/>
            <person name="Fukunaka R."/>
            <person name="Hamada M."/>
            <person name="Harada C."/>
            <person name="Hayashi A."/>
            <person name="Hijishita S."/>
            <person name="Honda M."/>
            <person name="Hosokawa S."/>
            <person name="Ichikawa Y."/>
            <person name="Idonuma A."/>
            <person name="Iijima M."/>
            <person name="Ikeda M."/>
            <person name="Ikeno M."/>
            <person name="Ito K."/>
            <person name="Ito S."/>
            <person name="Ito T."/>
            <person name="Ito Y."/>
            <person name="Ito Y."/>
            <person name="Iwabuchi A."/>
            <person name="Kamiya K."/>
            <person name="Karasawa W."/>
            <person name="Kurita K."/>
            <person name="Katagiri S."/>
            <person name="Kikuta A."/>
            <person name="Kobayashi H."/>
            <person name="Kobayashi N."/>
            <person name="Machita K."/>
            <person name="Maehara T."/>
            <person name="Masukawa M."/>
            <person name="Mizubayashi T."/>
            <person name="Mukai Y."/>
            <person name="Nagasaki H."/>
            <person name="Nagata Y."/>
            <person name="Naito S."/>
            <person name="Nakashima M."/>
            <person name="Nakama Y."/>
            <person name="Nakamichi Y."/>
            <person name="Nakamura M."/>
            <person name="Meguro A."/>
            <person name="Negishi M."/>
            <person name="Ohta I."/>
            <person name="Ohta T."/>
            <person name="Okamoto M."/>
            <person name="Ono N."/>
            <person name="Saji S."/>
            <person name="Sakaguchi M."/>
            <person name="Sakai K."/>
            <person name="Shibata M."/>
            <person name="Shimokawa T."/>
            <person name="Song J."/>
            <person name="Takazaki Y."/>
            <person name="Terasawa K."/>
            <person name="Tsugane M."/>
            <person name="Tsuji K."/>
            <person name="Ueda S."/>
            <person name="Waki K."/>
            <person name="Yamagata H."/>
            <person name="Yamamoto M."/>
            <person name="Yamamoto S."/>
            <person name="Yamane H."/>
            <person name="Yoshiki S."/>
            <person name="Yoshihara R."/>
            <person name="Yukawa K."/>
            <person name="Zhong H."/>
            <person name="Yano M."/>
            <person name="Yuan Q."/>
            <person name="Ouyang S."/>
            <person name="Liu J."/>
            <person name="Jones K.M."/>
            <person name="Gansberger K."/>
            <person name="Moffat K."/>
            <person name="Hill J."/>
            <person name="Bera J."/>
            <person name="Fadrosh D."/>
            <person name="Jin S."/>
            <person name="Johri S."/>
            <person name="Kim M."/>
            <person name="Overton L."/>
            <person name="Reardon M."/>
            <person name="Tsitrin T."/>
            <person name="Vuong H."/>
            <person name="Weaver B."/>
            <person name="Ciecko A."/>
            <person name="Tallon L."/>
            <person name="Jackson J."/>
            <person name="Pai G."/>
            <person name="Aken S.V."/>
            <person name="Utterback T."/>
            <person name="Reidmuller S."/>
            <person name="Feldblyum T."/>
            <person name="Hsiao J."/>
            <person name="Zismann V."/>
            <person name="Iobst S."/>
            <person name="de Vazeille A.R."/>
            <person name="Buell C.R."/>
            <person name="Ying K."/>
            <person name="Li Y."/>
            <person name="Lu T."/>
            <person name="Huang Y."/>
            <person name="Zhao Q."/>
            <person name="Feng Q."/>
            <person name="Zhang L."/>
            <person name="Zhu J."/>
            <person name="Weng Q."/>
            <person name="Mu J."/>
            <person name="Lu Y."/>
            <person name="Fan D."/>
            <person name="Liu Y."/>
            <person name="Guan J."/>
            <person name="Zhang Y."/>
            <person name="Yu S."/>
            <person name="Liu X."/>
            <person name="Zhang Y."/>
            <person name="Hong G."/>
            <person name="Han B."/>
            <person name="Choisne N."/>
            <person name="Demange N."/>
            <person name="Orjeda G."/>
            <person name="Samain S."/>
            <person name="Cattolico L."/>
            <person name="Pelletier E."/>
            <person name="Couloux A."/>
            <person name="Segurens B."/>
            <person name="Wincker P."/>
            <person name="D'Hont A."/>
            <person name="Scarpelli C."/>
            <person name="Weissenbach J."/>
            <person name="Salanoubat M."/>
            <person name="Quetier F."/>
            <person name="Yu Y."/>
            <person name="Kim H.R."/>
            <person name="Rambo T."/>
            <person name="Currie J."/>
            <person name="Collura K."/>
            <person name="Luo M."/>
            <person name="Yang T."/>
            <person name="Ammiraju J.S.S."/>
            <person name="Engler F."/>
            <person name="Soderlund C."/>
            <person name="Wing R.A."/>
            <person name="Palmer L.E."/>
            <person name="de la Bastide M."/>
            <person name="Spiegel L."/>
            <person name="Nascimento L."/>
            <person name="Zutavern T."/>
            <person name="O'Shaughnessy A."/>
            <person name="Dike S."/>
            <person name="Dedhia N."/>
            <person name="Preston R."/>
            <person name="Balija V."/>
            <person name="McCombie W.R."/>
            <person name="Chow T."/>
            <person name="Chen H."/>
            <person name="Chung M."/>
            <person name="Chen C."/>
            <person name="Shaw J."/>
            <person name="Wu H."/>
            <person name="Hsiao K."/>
            <person name="Chao Y."/>
            <person name="Chu M."/>
            <person name="Cheng C."/>
            <person name="Hour A."/>
            <person name="Lee P."/>
            <person name="Lin S."/>
            <person name="Lin Y."/>
            <person name="Liou J."/>
            <person name="Liu S."/>
            <person name="Hsing Y."/>
            <person name="Raghuvanshi S."/>
            <person name="Mohanty A."/>
            <person name="Bharti A.K."/>
            <person name="Gaur A."/>
            <person name="Gupta V."/>
            <person name="Kumar D."/>
            <person name="Ravi V."/>
            <person name="Vij S."/>
            <person name="Kapur A."/>
            <person name="Khurana P."/>
            <person name="Khurana P."/>
            <person name="Khurana J.P."/>
            <person name="Tyagi A.K."/>
            <person name="Gaikwad K."/>
            <person name="Singh A."/>
            <person name="Dalal V."/>
            <person name="Srivastava S."/>
            <person name="Dixit A."/>
            <person name="Pal A.K."/>
            <person name="Ghazi I.A."/>
            <person name="Yadav M."/>
            <person name="Pandit A."/>
            <person name="Bhargava A."/>
            <person name="Sureshbabu K."/>
            <person name="Batra K."/>
            <person name="Sharma T.R."/>
            <person name="Mohapatra T."/>
            <person name="Singh N.K."/>
            <person name="Messing J."/>
            <person name="Nelson A.B."/>
            <person name="Fuks G."/>
            <person name="Kavchok S."/>
            <person name="Keizer G."/>
            <person name="Linton E."/>
            <person name="Llaca V."/>
            <person name="Song R."/>
            <person name="Tanyolac B."/>
            <person name="Young S."/>
            <person name="Ho-Il K."/>
            <person name="Hahn J.H."/>
            <person name="Sangsakoo G."/>
            <person name="Vanavichit A."/>
            <person name="de Mattos Luiz.A.T."/>
            <person name="Zimmer P.D."/>
            <person name="Malone G."/>
            <person name="Dellagostin O."/>
            <person name="de Oliveira A.C."/>
            <person name="Bevan M."/>
            <person name="Bancroft I."/>
            <person name="Minx P."/>
            <person name="Cordum H."/>
            <person name="Wilson R."/>
            <person name="Cheng Z."/>
            <person name="Jin W."/>
            <person name="Jiang J."/>
            <person name="Leong S.A."/>
            <person name="Iwama H."/>
            <person name="Gojobori T."/>
            <person name="Itoh T."/>
            <person name="Niimura Y."/>
            <person name="Fujii Y."/>
            <person name="Habara T."/>
            <person name="Sakai H."/>
            <person name="Sato Y."/>
            <person name="Wilson G."/>
            <person name="Kumar K."/>
            <person name="McCouch S."/>
            <person name="Juretic N."/>
            <person name="Hoen D."/>
            <person name="Wright S."/>
            <person name="Bruskiewich R."/>
            <person name="Bureau T."/>
            <person name="Miyao A."/>
            <person name="Hirochika H."/>
            <person name="Nishikawa T."/>
            <person name="Kadowaki K."/>
            <person name="Sugiura M."/>
            <person name="Burr B."/>
            <person name="Sasaki T."/>
        </authorList>
    </citation>
    <scope>NUCLEOTIDE SEQUENCE [LARGE SCALE GENOMIC DNA]</scope>
    <source>
        <strain evidence="2">cv. Nipponbare</strain>
    </source>
</reference>
<organism evidence="1 2">
    <name type="scientific">Oryza sativa subsp. japonica</name>
    <name type="common">Rice</name>
    <dbReference type="NCBI Taxonomy" id="39947"/>
    <lineage>
        <taxon>Eukaryota</taxon>
        <taxon>Viridiplantae</taxon>
        <taxon>Streptophyta</taxon>
        <taxon>Embryophyta</taxon>
        <taxon>Tracheophyta</taxon>
        <taxon>Spermatophyta</taxon>
        <taxon>Magnoliopsida</taxon>
        <taxon>Liliopsida</taxon>
        <taxon>Poales</taxon>
        <taxon>Poaceae</taxon>
        <taxon>BOP clade</taxon>
        <taxon>Oryzoideae</taxon>
        <taxon>Oryzeae</taxon>
        <taxon>Oryzinae</taxon>
        <taxon>Oryza</taxon>
        <taxon>Oryza sativa</taxon>
    </lineage>
</organism>
<gene>
    <name evidence="1" type="primary">P0025F02.21</name>
</gene>
<dbReference type="Proteomes" id="UP000000763">
    <property type="component" value="Chromosome 2"/>
</dbReference>
<name>Q6YTF4_ORYSJ</name>